<protein>
    <submittedName>
        <fullName evidence="2">Uncharacterized protein</fullName>
    </submittedName>
</protein>
<proteinExistence type="predicted"/>
<dbReference type="OrthoDB" id="1702551at2759"/>
<feature type="compositionally biased region" description="Basic and acidic residues" evidence="1">
    <location>
        <begin position="137"/>
        <end position="146"/>
    </location>
</feature>
<sequence>MNPSLYPTEWWEYVMEYSKEITSLLNNSMFSPAPLIEDPISVTKVVFKTGEYKQQVIFIGGLTDGILATEYEASLFSLMSYLLSSPELLPPPLVTTTTVGKIVLFSRVEDSSLVEVGEEGAAHQSIPIGEEPENEEMVPRRTRVLEDSDSEMEDKEYSPDDPAI</sequence>
<gene>
    <name evidence="2" type="ORF">Bca52824_033045</name>
</gene>
<reference evidence="2 3" key="1">
    <citation type="submission" date="2020-02" db="EMBL/GenBank/DDBJ databases">
        <authorList>
            <person name="Ma Q."/>
            <person name="Huang Y."/>
            <person name="Song X."/>
            <person name="Pei D."/>
        </authorList>
    </citation>
    <scope>NUCLEOTIDE SEQUENCE [LARGE SCALE GENOMIC DNA]</scope>
    <source>
        <strain evidence="2">Sxm20200214</strain>
        <tissue evidence="2">Leaf</tissue>
    </source>
</reference>
<comment type="caution">
    <text evidence="2">The sequence shown here is derived from an EMBL/GenBank/DDBJ whole genome shotgun (WGS) entry which is preliminary data.</text>
</comment>
<feature type="region of interest" description="Disordered" evidence="1">
    <location>
        <begin position="118"/>
        <end position="164"/>
    </location>
</feature>
<evidence type="ECO:0000313" key="2">
    <source>
        <dbReference type="EMBL" id="KAG2304394.1"/>
    </source>
</evidence>
<organism evidence="2 3">
    <name type="scientific">Brassica carinata</name>
    <name type="common">Ethiopian mustard</name>
    <name type="synonym">Abyssinian cabbage</name>
    <dbReference type="NCBI Taxonomy" id="52824"/>
    <lineage>
        <taxon>Eukaryota</taxon>
        <taxon>Viridiplantae</taxon>
        <taxon>Streptophyta</taxon>
        <taxon>Embryophyta</taxon>
        <taxon>Tracheophyta</taxon>
        <taxon>Spermatophyta</taxon>
        <taxon>Magnoliopsida</taxon>
        <taxon>eudicotyledons</taxon>
        <taxon>Gunneridae</taxon>
        <taxon>Pentapetalae</taxon>
        <taxon>rosids</taxon>
        <taxon>malvids</taxon>
        <taxon>Brassicales</taxon>
        <taxon>Brassicaceae</taxon>
        <taxon>Brassiceae</taxon>
        <taxon>Brassica</taxon>
    </lineage>
</organism>
<dbReference type="EMBL" id="JAAMPC010000007">
    <property type="protein sequence ID" value="KAG2304394.1"/>
    <property type="molecule type" value="Genomic_DNA"/>
</dbReference>
<dbReference type="AlphaFoldDB" id="A0A8X7V6R2"/>
<evidence type="ECO:0000313" key="3">
    <source>
        <dbReference type="Proteomes" id="UP000886595"/>
    </source>
</evidence>
<dbReference type="Proteomes" id="UP000886595">
    <property type="component" value="Unassembled WGS sequence"/>
</dbReference>
<accession>A0A8X7V6R2</accession>
<keyword evidence="3" id="KW-1185">Reference proteome</keyword>
<name>A0A8X7V6R2_BRACI</name>
<evidence type="ECO:0000256" key="1">
    <source>
        <dbReference type="SAM" id="MobiDB-lite"/>
    </source>
</evidence>